<dbReference type="InterPro" id="IPR050697">
    <property type="entry name" value="Adenylyl/Guanylyl_Cyclase_3/4"/>
</dbReference>
<keyword evidence="6 7" id="KW-0472">Membrane</keyword>
<dbReference type="GO" id="GO:0035556">
    <property type="term" value="P:intracellular signal transduction"/>
    <property type="evidence" value="ECO:0007669"/>
    <property type="project" value="InterPro"/>
</dbReference>
<dbReference type="PROSITE" id="PS50885">
    <property type="entry name" value="HAMP"/>
    <property type="match status" value="1"/>
</dbReference>
<feature type="transmembrane region" description="Helical" evidence="7">
    <location>
        <begin position="7"/>
        <end position="26"/>
    </location>
</feature>
<evidence type="ECO:0000313" key="11">
    <source>
        <dbReference type="Proteomes" id="UP000238071"/>
    </source>
</evidence>
<evidence type="ECO:0000256" key="7">
    <source>
        <dbReference type="SAM" id="Phobius"/>
    </source>
</evidence>
<dbReference type="CDD" id="cd06225">
    <property type="entry name" value="HAMP"/>
    <property type="match status" value="1"/>
</dbReference>
<dbReference type="PROSITE" id="PS50125">
    <property type="entry name" value="GUANYLATE_CYCLASE_2"/>
    <property type="match status" value="1"/>
</dbReference>
<evidence type="ECO:0000256" key="1">
    <source>
        <dbReference type="ARBA" id="ARBA00004196"/>
    </source>
</evidence>
<dbReference type="InterPro" id="IPR001054">
    <property type="entry name" value="A/G_cyclase"/>
</dbReference>
<dbReference type="SUPFAM" id="SSF55073">
    <property type="entry name" value="Nucleotide cyclase"/>
    <property type="match status" value="1"/>
</dbReference>
<dbReference type="SUPFAM" id="SSF158472">
    <property type="entry name" value="HAMP domain-like"/>
    <property type="match status" value="1"/>
</dbReference>
<dbReference type="Gene3D" id="3.30.70.1230">
    <property type="entry name" value="Nucleotide cyclase"/>
    <property type="match status" value="1"/>
</dbReference>
<dbReference type="SMART" id="SM00044">
    <property type="entry name" value="CYCc"/>
    <property type="match status" value="1"/>
</dbReference>
<name>A0A2S6GXS9_9GAMM</name>
<dbReference type="Pfam" id="PF00672">
    <property type="entry name" value="HAMP"/>
    <property type="match status" value="1"/>
</dbReference>
<protein>
    <submittedName>
        <fullName evidence="10">Class 3 adenylate cyclase</fullName>
    </submittedName>
</protein>
<dbReference type="OrthoDB" id="9806704at2"/>
<sequence length="629" mass="70686">MSLNKKIFITFFISVTALLCITLYLIDTQAEQHEIKRIIADLDAAQFQFQHDLEAEQKQIQTLTRVITADQKFRSFLAQIKDNFYPFVEEIGKDTDADFVFMLDDESAVRALYSLNGHSKPPMENNFSSFAVQTSLDSGVMSSKMVSLTEGLYSSHFIPLKENLNDEYAVGLIVVCNQINDGWVAKLLSKNNLLQTVFFNGRHVVAKNTSPEMASAVLSHQPDIRENGIFSWNNERYIAKQVLFEQQNQQAGYILSANLDQALRTFKQLQHQVILIGGGILLLGALLFMLISQRITRPLRLITKGTLEIKQGNYRHRIDYQNSDEVGQLAAAFNVMASDLQEKELIRSTFNKYVDPAIVSELLSQPEKLRLGGERKQQTVLFSDIAGFTEFSEKLPAEALIKILNDYLSAMTSEISQQHGILDKFIGDAIMAFWSPQLCNGHHANYACQSALAMQKKLCMLRPHWAAKGGPEINVRIGIATGEMIVGNIGSEQARSYTCIGDKVNYSSRLESLNKHYGTQIMIDRQTGAEITGFIIRELDTVRVKGREAGETIYELIGEANEVDDTRLETISRYQHALALYRNADFAEAAQILSTLSADGPSRTLLKRCNDLQQNTPESWDGIHSMLDK</sequence>
<dbReference type="GO" id="GO:0004016">
    <property type="term" value="F:adenylate cyclase activity"/>
    <property type="evidence" value="ECO:0007669"/>
    <property type="project" value="UniProtKB-ARBA"/>
</dbReference>
<keyword evidence="4 7" id="KW-0812">Transmembrane</keyword>
<comment type="subcellular location">
    <subcellularLocation>
        <location evidence="1">Cell envelope</location>
    </subcellularLocation>
</comment>
<dbReference type="SMART" id="SM00304">
    <property type="entry name" value="HAMP"/>
    <property type="match status" value="1"/>
</dbReference>
<feature type="transmembrane region" description="Helical" evidence="7">
    <location>
        <begin position="273"/>
        <end position="291"/>
    </location>
</feature>
<gene>
    <name evidence="10" type="ORF">B0F88_10969</name>
</gene>
<dbReference type="GO" id="GO:0030313">
    <property type="term" value="C:cell envelope"/>
    <property type="evidence" value="ECO:0007669"/>
    <property type="project" value="UniProtKB-SubCell"/>
</dbReference>
<dbReference type="PANTHER" id="PTHR43081:SF1">
    <property type="entry name" value="ADENYLATE CYCLASE, TERMINAL-DIFFERENTIATION SPECIFIC"/>
    <property type="match status" value="1"/>
</dbReference>
<feature type="domain" description="HAMP" evidence="9">
    <location>
        <begin position="293"/>
        <end position="345"/>
    </location>
</feature>
<dbReference type="Gene3D" id="6.10.340.10">
    <property type="match status" value="1"/>
</dbReference>
<dbReference type="PANTHER" id="PTHR43081">
    <property type="entry name" value="ADENYLATE CYCLASE, TERMINAL-DIFFERENTIATION SPECIFIC-RELATED"/>
    <property type="match status" value="1"/>
</dbReference>
<evidence type="ECO:0000313" key="10">
    <source>
        <dbReference type="EMBL" id="PPK69971.1"/>
    </source>
</evidence>
<evidence type="ECO:0000256" key="6">
    <source>
        <dbReference type="ARBA" id="ARBA00023136"/>
    </source>
</evidence>
<evidence type="ECO:0000256" key="5">
    <source>
        <dbReference type="ARBA" id="ARBA00022989"/>
    </source>
</evidence>
<dbReference type="FunFam" id="3.30.70.1230:FF:000016">
    <property type="entry name" value="Adenylate/guanylate cyclase domain-containing protein"/>
    <property type="match status" value="1"/>
</dbReference>
<comment type="similarity">
    <text evidence="2">Belongs to the adenylyl cyclase class-3 family.</text>
</comment>
<evidence type="ECO:0000256" key="4">
    <source>
        <dbReference type="ARBA" id="ARBA00022692"/>
    </source>
</evidence>
<dbReference type="Pfam" id="PF00211">
    <property type="entry name" value="Guanylate_cyc"/>
    <property type="match status" value="1"/>
</dbReference>
<reference evidence="10 11" key="1">
    <citation type="submission" date="2018-02" db="EMBL/GenBank/DDBJ databases">
        <title>Subsurface microbial communities from deep shales in Ohio and West Virginia, USA.</title>
        <authorList>
            <person name="Wrighton K."/>
        </authorList>
    </citation>
    <scope>NUCLEOTIDE SEQUENCE [LARGE SCALE GENOMIC DNA]</scope>
    <source>
        <strain evidence="10 11">OWC-G53F</strain>
    </source>
</reference>
<evidence type="ECO:0000256" key="3">
    <source>
        <dbReference type="ARBA" id="ARBA00022475"/>
    </source>
</evidence>
<dbReference type="AlphaFoldDB" id="A0A2S6GXS9"/>
<accession>A0A2S6GXS9</accession>
<evidence type="ECO:0000259" key="9">
    <source>
        <dbReference type="PROSITE" id="PS50885"/>
    </source>
</evidence>
<dbReference type="Proteomes" id="UP000238071">
    <property type="component" value="Unassembled WGS sequence"/>
</dbReference>
<evidence type="ECO:0000259" key="8">
    <source>
        <dbReference type="PROSITE" id="PS50125"/>
    </source>
</evidence>
<evidence type="ECO:0000256" key="2">
    <source>
        <dbReference type="ARBA" id="ARBA00005381"/>
    </source>
</evidence>
<keyword evidence="11" id="KW-1185">Reference proteome</keyword>
<proteinExistence type="inferred from homology"/>
<dbReference type="InterPro" id="IPR029787">
    <property type="entry name" value="Nucleotide_cyclase"/>
</dbReference>
<dbReference type="EMBL" id="PTIY01000009">
    <property type="protein sequence ID" value="PPK69971.1"/>
    <property type="molecule type" value="Genomic_DNA"/>
</dbReference>
<dbReference type="CDD" id="cd07302">
    <property type="entry name" value="CHD"/>
    <property type="match status" value="1"/>
</dbReference>
<organism evidence="10 11">
    <name type="scientific">Methylobacter tundripaludum</name>
    <dbReference type="NCBI Taxonomy" id="173365"/>
    <lineage>
        <taxon>Bacteria</taxon>
        <taxon>Pseudomonadati</taxon>
        <taxon>Pseudomonadota</taxon>
        <taxon>Gammaproteobacteria</taxon>
        <taxon>Methylococcales</taxon>
        <taxon>Methylococcaceae</taxon>
        <taxon>Methylobacter</taxon>
    </lineage>
</organism>
<feature type="domain" description="Guanylate cyclase" evidence="8">
    <location>
        <begin position="379"/>
        <end position="511"/>
    </location>
</feature>
<dbReference type="GO" id="GO:0006171">
    <property type="term" value="P:cAMP biosynthetic process"/>
    <property type="evidence" value="ECO:0007669"/>
    <property type="project" value="TreeGrafter"/>
</dbReference>
<keyword evidence="3" id="KW-1003">Cell membrane</keyword>
<dbReference type="InterPro" id="IPR003660">
    <property type="entry name" value="HAMP_dom"/>
</dbReference>
<comment type="caution">
    <text evidence="10">The sequence shown here is derived from an EMBL/GenBank/DDBJ whole genome shotgun (WGS) entry which is preliminary data.</text>
</comment>
<dbReference type="GO" id="GO:0016020">
    <property type="term" value="C:membrane"/>
    <property type="evidence" value="ECO:0007669"/>
    <property type="project" value="InterPro"/>
</dbReference>
<dbReference type="RefSeq" id="WP_104424145.1">
    <property type="nucleotide sequence ID" value="NZ_PTIY01000009.1"/>
</dbReference>
<keyword evidence="5 7" id="KW-1133">Transmembrane helix</keyword>